<evidence type="ECO:0000313" key="7">
    <source>
        <dbReference type="EMBL" id="RIX27132.1"/>
    </source>
</evidence>
<keyword evidence="3" id="KW-0804">Transcription</keyword>
<dbReference type="SUPFAM" id="SSF52172">
    <property type="entry name" value="CheY-like"/>
    <property type="match status" value="1"/>
</dbReference>
<comment type="caution">
    <text evidence="7">The sequence shown here is derived from an EMBL/GenBank/DDBJ whole genome shotgun (WGS) entry which is preliminary data.</text>
</comment>
<dbReference type="Gene3D" id="3.40.50.2300">
    <property type="match status" value="1"/>
</dbReference>
<evidence type="ECO:0000256" key="4">
    <source>
        <dbReference type="PROSITE-ProRule" id="PRU00169"/>
    </source>
</evidence>
<dbReference type="Pfam" id="PF00072">
    <property type="entry name" value="Response_reg"/>
    <property type="match status" value="1"/>
</dbReference>
<gene>
    <name evidence="7" type="ORF">D3M59_11325</name>
</gene>
<accession>A0A418PYT5</accession>
<feature type="domain" description="Response regulatory" evidence="6">
    <location>
        <begin position="8"/>
        <end position="122"/>
    </location>
</feature>
<dbReference type="InterPro" id="IPR000792">
    <property type="entry name" value="Tscrpt_reg_LuxR_C"/>
</dbReference>
<feature type="modified residue" description="4-aspartylphosphate" evidence="4">
    <location>
        <position position="57"/>
    </location>
</feature>
<dbReference type="AlphaFoldDB" id="A0A418PYT5"/>
<evidence type="ECO:0000256" key="3">
    <source>
        <dbReference type="ARBA" id="ARBA00023163"/>
    </source>
</evidence>
<proteinExistence type="predicted"/>
<evidence type="ECO:0000256" key="1">
    <source>
        <dbReference type="ARBA" id="ARBA00023015"/>
    </source>
</evidence>
<dbReference type="OrthoDB" id="9782655at2"/>
<evidence type="ECO:0000313" key="8">
    <source>
        <dbReference type="Proteomes" id="UP000285023"/>
    </source>
</evidence>
<name>A0A418PYT5_9SPHN</name>
<keyword evidence="2 7" id="KW-0238">DNA-binding</keyword>
<organism evidence="7 8">
    <name type="scientific">Sphingomonas edaphi</name>
    <dbReference type="NCBI Taxonomy" id="2315689"/>
    <lineage>
        <taxon>Bacteria</taxon>
        <taxon>Pseudomonadati</taxon>
        <taxon>Pseudomonadota</taxon>
        <taxon>Alphaproteobacteria</taxon>
        <taxon>Sphingomonadales</taxon>
        <taxon>Sphingomonadaceae</taxon>
        <taxon>Sphingomonas</taxon>
    </lineage>
</organism>
<dbReference type="EMBL" id="QXTF01000004">
    <property type="protein sequence ID" value="RIX27132.1"/>
    <property type="molecule type" value="Genomic_DNA"/>
</dbReference>
<protein>
    <submittedName>
        <fullName evidence="7">DNA-binding response regulator</fullName>
    </submittedName>
</protein>
<keyword evidence="4" id="KW-0597">Phosphoprotein</keyword>
<evidence type="ECO:0000259" key="6">
    <source>
        <dbReference type="PROSITE" id="PS50110"/>
    </source>
</evidence>
<dbReference type="SMART" id="SM00448">
    <property type="entry name" value="REC"/>
    <property type="match status" value="1"/>
</dbReference>
<dbReference type="Proteomes" id="UP000285023">
    <property type="component" value="Unassembled WGS sequence"/>
</dbReference>
<feature type="domain" description="HTH luxR-type" evidence="5">
    <location>
        <begin position="138"/>
        <end position="203"/>
    </location>
</feature>
<dbReference type="InterPro" id="IPR001789">
    <property type="entry name" value="Sig_transdc_resp-reg_receiver"/>
</dbReference>
<dbReference type="CDD" id="cd06170">
    <property type="entry name" value="LuxR_C_like"/>
    <property type="match status" value="1"/>
</dbReference>
<dbReference type="GO" id="GO:0000160">
    <property type="term" value="P:phosphorelay signal transduction system"/>
    <property type="evidence" value="ECO:0007669"/>
    <property type="project" value="InterPro"/>
</dbReference>
<dbReference type="GO" id="GO:0003677">
    <property type="term" value="F:DNA binding"/>
    <property type="evidence" value="ECO:0007669"/>
    <property type="project" value="UniProtKB-KW"/>
</dbReference>
<dbReference type="InterPro" id="IPR011006">
    <property type="entry name" value="CheY-like_superfamily"/>
</dbReference>
<dbReference type="GO" id="GO:0006355">
    <property type="term" value="P:regulation of DNA-templated transcription"/>
    <property type="evidence" value="ECO:0007669"/>
    <property type="project" value="InterPro"/>
</dbReference>
<dbReference type="PRINTS" id="PR00038">
    <property type="entry name" value="HTHLUXR"/>
</dbReference>
<reference evidence="7 8" key="1">
    <citation type="submission" date="2018-09" db="EMBL/GenBank/DDBJ databases">
        <title>Sphingomonas sp. DAC4.</title>
        <authorList>
            <person name="Seo T."/>
        </authorList>
    </citation>
    <scope>NUCLEOTIDE SEQUENCE [LARGE SCALE GENOMIC DNA]</scope>
    <source>
        <strain evidence="7 8">DAC4</strain>
    </source>
</reference>
<dbReference type="PANTHER" id="PTHR44688:SF16">
    <property type="entry name" value="DNA-BINDING TRANSCRIPTIONAL ACTIVATOR DEVR_DOSR"/>
    <property type="match status" value="1"/>
</dbReference>
<keyword evidence="8" id="KW-1185">Reference proteome</keyword>
<keyword evidence="1" id="KW-0805">Transcription regulation</keyword>
<dbReference type="RefSeq" id="WP_119533787.1">
    <property type="nucleotide sequence ID" value="NZ_QXTF01000004.1"/>
</dbReference>
<dbReference type="InterPro" id="IPR036388">
    <property type="entry name" value="WH-like_DNA-bd_sf"/>
</dbReference>
<sequence length="214" mass="23762">MAEFIYRNIYVIDDDFDFSHSLVGLLQANAFEVRSFPLAKMFLDQLGSLVPGTILLDVKMPGVDGPALLDELGELNVDWPVVMMTGHGDIPLAVRCIQGGAIEFVEKPFSENQILAAISEAMLTLKKQMSAQEKLRNRAERLRSLSPREREVLRYLSTGQTNKQIAHALNISIRTVEMHRANLMRRLGVRTTPDVIRIGLEMDATSPTGLGGEA</sequence>
<evidence type="ECO:0000256" key="2">
    <source>
        <dbReference type="ARBA" id="ARBA00023125"/>
    </source>
</evidence>
<dbReference type="PROSITE" id="PS00622">
    <property type="entry name" value="HTH_LUXR_1"/>
    <property type="match status" value="1"/>
</dbReference>
<dbReference type="SMART" id="SM00421">
    <property type="entry name" value="HTH_LUXR"/>
    <property type="match status" value="1"/>
</dbReference>
<evidence type="ECO:0000259" key="5">
    <source>
        <dbReference type="PROSITE" id="PS50043"/>
    </source>
</evidence>
<dbReference type="PANTHER" id="PTHR44688">
    <property type="entry name" value="DNA-BINDING TRANSCRIPTIONAL ACTIVATOR DEVR_DOSR"/>
    <property type="match status" value="1"/>
</dbReference>
<dbReference type="PROSITE" id="PS50110">
    <property type="entry name" value="RESPONSE_REGULATORY"/>
    <property type="match status" value="1"/>
</dbReference>
<dbReference type="Gene3D" id="1.10.10.10">
    <property type="entry name" value="Winged helix-like DNA-binding domain superfamily/Winged helix DNA-binding domain"/>
    <property type="match status" value="1"/>
</dbReference>
<dbReference type="PROSITE" id="PS50043">
    <property type="entry name" value="HTH_LUXR_2"/>
    <property type="match status" value="1"/>
</dbReference>
<dbReference type="Pfam" id="PF00196">
    <property type="entry name" value="GerE"/>
    <property type="match status" value="1"/>
</dbReference>